<evidence type="ECO:0000313" key="2">
    <source>
        <dbReference type="Proteomes" id="UP000537141"/>
    </source>
</evidence>
<proteinExistence type="predicted"/>
<gene>
    <name evidence="1" type="ORF">HNQ55_000596</name>
</gene>
<dbReference type="AlphaFoldDB" id="A0A7X0NET5"/>
<accession>A0A7X0NET5</accession>
<keyword evidence="2" id="KW-1185">Reference proteome</keyword>
<evidence type="ECO:0000313" key="1">
    <source>
        <dbReference type="EMBL" id="MBB6542118.1"/>
    </source>
</evidence>
<organism evidence="1 2">
    <name type="scientific">Thalassotalea piscium</name>
    <dbReference type="NCBI Taxonomy" id="1230533"/>
    <lineage>
        <taxon>Bacteria</taxon>
        <taxon>Pseudomonadati</taxon>
        <taxon>Pseudomonadota</taxon>
        <taxon>Gammaproteobacteria</taxon>
        <taxon>Alteromonadales</taxon>
        <taxon>Colwelliaceae</taxon>
        <taxon>Thalassotalea</taxon>
    </lineage>
</organism>
<comment type="caution">
    <text evidence="1">The sequence shown here is derived from an EMBL/GenBank/DDBJ whole genome shotgun (WGS) entry which is preliminary data.</text>
</comment>
<reference evidence="1 2" key="1">
    <citation type="submission" date="2020-08" db="EMBL/GenBank/DDBJ databases">
        <title>Genomic Encyclopedia of Type Strains, Phase IV (KMG-IV): sequencing the most valuable type-strain genomes for metagenomic binning, comparative biology and taxonomic classification.</title>
        <authorList>
            <person name="Goeker M."/>
        </authorList>
    </citation>
    <scope>NUCLEOTIDE SEQUENCE [LARGE SCALE GENOMIC DNA]</scope>
    <source>
        <strain evidence="1 2">DSM 26287</strain>
    </source>
</reference>
<sequence length="83" mass="9540">MTTFAPSLPSKSNSKHKLPNTLNELITQTNMTNVIGFGKTKRQQLESVLNNLLQNKSDEFIELFKQELTKYYSELNYDLTKIG</sequence>
<name>A0A7X0NET5_9GAMM</name>
<protein>
    <submittedName>
        <fullName evidence="1">Uncharacterized protein</fullName>
    </submittedName>
</protein>
<dbReference type="Proteomes" id="UP000537141">
    <property type="component" value="Unassembled WGS sequence"/>
</dbReference>
<dbReference type="EMBL" id="JACHHU010000003">
    <property type="protein sequence ID" value="MBB6542118.1"/>
    <property type="molecule type" value="Genomic_DNA"/>
</dbReference>
<dbReference type="RefSeq" id="WP_184422425.1">
    <property type="nucleotide sequence ID" value="NZ_AP027362.1"/>
</dbReference>